<organism evidence="2 3">
    <name type="scientific">Moniliophthora roreri</name>
    <name type="common">Frosty pod rot fungus</name>
    <name type="synonym">Monilia roreri</name>
    <dbReference type="NCBI Taxonomy" id="221103"/>
    <lineage>
        <taxon>Eukaryota</taxon>
        <taxon>Fungi</taxon>
        <taxon>Dikarya</taxon>
        <taxon>Basidiomycota</taxon>
        <taxon>Agaricomycotina</taxon>
        <taxon>Agaricomycetes</taxon>
        <taxon>Agaricomycetidae</taxon>
        <taxon>Agaricales</taxon>
        <taxon>Marasmiineae</taxon>
        <taxon>Marasmiaceae</taxon>
        <taxon>Moniliophthora</taxon>
    </lineage>
</organism>
<comment type="caution">
    <text evidence="2">The sequence shown here is derived from an EMBL/GenBank/DDBJ whole genome shotgun (WGS) entry which is preliminary data.</text>
</comment>
<feature type="compositionally biased region" description="Basic and acidic residues" evidence="1">
    <location>
        <begin position="29"/>
        <end position="45"/>
    </location>
</feature>
<name>A0A0W0F570_MONRR</name>
<dbReference type="eggNOG" id="ENOG502SN1E">
    <property type="taxonomic scope" value="Eukaryota"/>
</dbReference>
<accession>A0A0W0F570</accession>
<evidence type="ECO:0000313" key="3">
    <source>
        <dbReference type="Proteomes" id="UP000054988"/>
    </source>
</evidence>
<dbReference type="EMBL" id="LATX01002337">
    <property type="protein sequence ID" value="KTB31314.1"/>
    <property type="molecule type" value="Genomic_DNA"/>
</dbReference>
<feature type="compositionally biased region" description="Pro residues" evidence="1">
    <location>
        <begin position="434"/>
        <end position="470"/>
    </location>
</feature>
<protein>
    <submittedName>
        <fullName evidence="2">Uncharacterized protein</fullName>
    </submittedName>
</protein>
<gene>
    <name evidence="2" type="ORF">WG66_16112</name>
</gene>
<dbReference type="Proteomes" id="UP000054988">
    <property type="component" value="Unassembled WGS sequence"/>
</dbReference>
<dbReference type="AlphaFoldDB" id="A0A0W0F570"/>
<sequence length="593" mass="66146">MARYNGMTLARHILVPRIRRGQRKKRPRIPWEQRKKADKAAKDERARMDKAVQKWISRILTGAAQLAKDFDKKPRYFLDVLFQGGVKLVQPRVKTNPWNAFKWLKSRELHQAGTPLSLMEMNQQYKAEYAKLTELKKEMNVKEYEWLNKEDRRRKARRPNARSRARDVGNVIANLEAMIESATMRTGVDGFFLLVRNTHDNYMQPHWYFTNDSINDYMNFAIKGGWDRNRVGGKIEAFAVAGCDAANLTSDMTVIERANFLKTAISRNRFVSHLLSVDTRYTYMRLEKAIGDNSPKRIFYGNFDAAVTLKYRVVLEGWPLGRIENLSKVSSSVPPLEKALNMIRNGECGFRRMTDDEYTKWKSAYLANLPNVQSEPPKTADDGVERHANGRRVRNDKNVARGPRGGKSKSATTGRKGTSRAQRSVDATDDTGAPTPPPSHPPPEPPAHTPTPPPEPPARTPTSPAEPPAARPLDQPQLPRTPSPFPDTSVIDPRILNATPPGRVSINNHSGPSDPNSGPGSDGTAGRRPQRSRLPPAPLNPLLDPPAKNTKQRKAGVSKRGRGGGVKNTEGRNDAASNACPKPTPAYRGATSS</sequence>
<feature type="compositionally biased region" description="Basic and acidic residues" evidence="1">
    <location>
        <begin position="378"/>
        <end position="399"/>
    </location>
</feature>
<feature type="compositionally biased region" description="Low complexity" evidence="1">
    <location>
        <begin position="507"/>
        <end position="519"/>
    </location>
</feature>
<feature type="region of interest" description="Disordered" evidence="1">
    <location>
        <begin position="369"/>
        <end position="593"/>
    </location>
</feature>
<reference evidence="2 3" key="1">
    <citation type="submission" date="2015-12" db="EMBL/GenBank/DDBJ databases">
        <title>Draft genome sequence of Moniliophthora roreri, the causal agent of frosty pod rot of cacao.</title>
        <authorList>
            <person name="Aime M.C."/>
            <person name="Diaz-Valderrama J.R."/>
            <person name="Kijpornyongpan T."/>
            <person name="Phillips-Mora W."/>
        </authorList>
    </citation>
    <scope>NUCLEOTIDE SEQUENCE [LARGE SCALE GENOMIC DNA]</scope>
    <source>
        <strain evidence="2 3">MCA 2952</strain>
    </source>
</reference>
<feature type="region of interest" description="Disordered" evidence="1">
    <location>
        <begin position="20"/>
        <end position="45"/>
    </location>
</feature>
<dbReference type="PRINTS" id="PR01217">
    <property type="entry name" value="PRICHEXTENSN"/>
</dbReference>
<proteinExistence type="predicted"/>
<evidence type="ECO:0000313" key="2">
    <source>
        <dbReference type="EMBL" id="KTB31314.1"/>
    </source>
</evidence>
<feature type="compositionally biased region" description="Polar residues" evidence="1">
    <location>
        <begin position="409"/>
        <end position="422"/>
    </location>
</feature>
<feature type="compositionally biased region" description="Basic residues" evidence="1">
    <location>
        <begin position="550"/>
        <end position="562"/>
    </location>
</feature>
<evidence type="ECO:0000256" key="1">
    <source>
        <dbReference type="SAM" id="MobiDB-lite"/>
    </source>
</evidence>